<dbReference type="OrthoDB" id="3032100at2759"/>
<evidence type="ECO:0000313" key="2">
    <source>
        <dbReference type="Proteomes" id="UP000807306"/>
    </source>
</evidence>
<reference evidence="1" key="1">
    <citation type="submission" date="2020-11" db="EMBL/GenBank/DDBJ databases">
        <authorList>
            <consortium name="DOE Joint Genome Institute"/>
            <person name="Ahrendt S."/>
            <person name="Riley R."/>
            <person name="Andreopoulos W."/>
            <person name="Labutti K."/>
            <person name="Pangilinan J."/>
            <person name="Ruiz-Duenas F.J."/>
            <person name="Barrasa J.M."/>
            <person name="Sanchez-Garcia M."/>
            <person name="Camarero S."/>
            <person name="Miyauchi S."/>
            <person name="Serrano A."/>
            <person name="Linde D."/>
            <person name="Babiker R."/>
            <person name="Drula E."/>
            <person name="Ayuso-Fernandez I."/>
            <person name="Pacheco R."/>
            <person name="Padilla G."/>
            <person name="Ferreira P."/>
            <person name="Barriuso J."/>
            <person name="Kellner H."/>
            <person name="Castanera R."/>
            <person name="Alfaro M."/>
            <person name="Ramirez L."/>
            <person name="Pisabarro A.G."/>
            <person name="Kuo A."/>
            <person name="Tritt A."/>
            <person name="Lipzen A."/>
            <person name="He G."/>
            <person name="Yan M."/>
            <person name="Ng V."/>
            <person name="Cullen D."/>
            <person name="Martin F."/>
            <person name="Rosso M.-N."/>
            <person name="Henrissat B."/>
            <person name="Hibbett D."/>
            <person name="Martinez A.T."/>
            <person name="Grigoriev I.V."/>
        </authorList>
    </citation>
    <scope>NUCLEOTIDE SEQUENCE</scope>
    <source>
        <strain evidence="1">CBS 506.95</strain>
    </source>
</reference>
<name>A0A9P6E771_9AGAR</name>
<protein>
    <submittedName>
        <fullName evidence="1">Uncharacterized protein</fullName>
    </submittedName>
</protein>
<evidence type="ECO:0000313" key="1">
    <source>
        <dbReference type="EMBL" id="KAF9523740.1"/>
    </source>
</evidence>
<keyword evidence="2" id="KW-1185">Reference proteome</keyword>
<sequence>MPDVTIRNETNNNLNFAFRLVAPANWVNDLSPGATWTTHLGSVPYTIEVRLNHGNNQFSSEKSWATAADISGGWLAGTASVALGAFSLGGMIASVPGRAAIAAITGPLMRHAIDAGERFAQNADGMVVTVPGVWIPFYNKTYAVRFEEDSGYSVWDLDQNTRLGA</sequence>
<comment type="caution">
    <text evidence="1">The sequence shown here is derived from an EMBL/GenBank/DDBJ whole genome shotgun (WGS) entry which is preliminary data.</text>
</comment>
<accession>A0A9P6E771</accession>
<organism evidence="1 2">
    <name type="scientific">Crepidotus variabilis</name>
    <dbReference type="NCBI Taxonomy" id="179855"/>
    <lineage>
        <taxon>Eukaryota</taxon>
        <taxon>Fungi</taxon>
        <taxon>Dikarya</taxon>
        <taxon>Basidiomycota</taxon>
        <taxon>Agaricomycotina</taxon>
        <taxon>Agaricomycetes</taxon>
        <taxon>Agaricomycetidae</taxon>
        <taxon>Agaricales</taxon>
        <taxon>Agaricineae</taxon>
        <taxon>Crepidotaceae</taxon>
        <taxon>Crepidotus</taxon>
    </lineage>
</organism>
<dbReference type="AlphaFoldDB" id="A0A9P6E771"/>
<dbReference type="Proteomes" id="UP000807306">
    <property type="component" value="Unassembled WGS sequence"/>
</dbReference>
<gene>
    <name evidence="1" type="ORF">CPB83DRAFT_886739</name>
</gene>
<proteinExistence type="predicted"/>
<dbReference type="EMBL" id="MU157911">
    <property type="protein sequence ID" value="KAF9523740.1"/>
    <property type="molecule type" value="Genomic_DNA"/>
</dbReference>